<sequence length="269" mass="28322">MAKMQIDQAMVSRLVSQGWTLADVTAQYDIAPAAGIGTLGGQTVTGLTPILQGPVPTKPTGPTVTGFLDTITGPDPGALLPGGVAAGLTALGIGAAVAPLAIGYGISQMIGVQYPWETGPGEGFISPTTRDIVKDEQGRWVTRETRPDLFPGNGVGTGLVPSGAALGVGAYVGQRVVKQWDTGYTDRAGNYHPGWPFAMTCDADGKNKKIHTVNKDGVPVSWRPYKSIVLGKKMNQSMALRAVRKLQGIRKLADKIEKLGGTRVIYRKK</sequence>
<proteinExistence type="predicted"/>
<evidence type="ECO:0000313" key="1">
    <source>
        <dbReference type="EMBL" id="GAH26321.1"/>
    </source>
</evidence>
<accession>X1DZ68</accession>
<organism evidence="1">
    <name type="scientific">marine sediment metagenome</name>
    <dbReference type="NCBI Taxonomy" id="412755"/>
    <lineage>
        <taxon>unclassified sequences</taxon>
        <taxon>metagenomes</taxon>
        <taxon>ecological metagenomes</taxon>
    </lineage>
</organism>
<comment type="caution">
    <text evidence="1">The sequence shown here is derived from an EMBL/GenBank/DDBJ whole genome shotgun (WGS) entry which is preliminary data.</text>
</comment>
<protein>
    <submittedName>
        <fullName evidence="1">Uncharacterized protein</fullName>
    </submittedName>
</protein>
<name>X1DZ68_9ZZZZ</name>
<gene>
    <name evidence="1" type="ORF">S03H2_05476</name>
</gene>
<reference evidence="1" key="1">
    <citation type="journal article" date="2014" name="Front. Microbiol.">
        <title>High frequency of phylogenetically diverse reductive dehalogenase-homologous genes in deep subseafloor sedimentary metagenomes.</title>
        <authorList>
            <person name="Kawai M."/>
            <person name="Futagami T."/>
            <person name="Toyoda A."/>
            <person name="Takaki Y."/>
            <person name="Nishi S."/>
            <person name="Hori S."/>
            <person name="Arai W."/>
            <person name="Tsubouchi T."/>
            <person name="Morono Y."/>
            <person name="Uchiyama I."/>
            <person name="Ito T."/>
            <person name="Fujiyama A."/>
            <person name="Inagaki F."/>
            <person name="Takami H."/>
        </authorList>
    </citation>
    <scope>NUCLEOTIDE SEQUENCE</scope>
    <source>
        <strain evidence="1">Expedition CK06-06</strain>
    </source>
</reference>
<dbReference type="EMBL" id="BARU01002288">
    <property type="protein sequence ID" value="GAH26321.1"/>
    <property type="molecule type" value="Genomic_DNA"/>
</dbReference>
<dbReference type="AlphaFoldDB" id="X1DZ68"/>